<evidence type="ECO:0000256" key="1">
    <source>
        <dbReference type="SAM" id="MobiDB-lite"/>
    </source>
</evidence>
<proteinExistence type="predicted"/>
<organism evidence="2 3">
    <name type="scientific">Streptomyces rameus</name>
    <dbReference type="NCBI Taxonomy" id="68261"/>
    <lineage>
        <taxon>Bacteria</taxon>
        <taxon>Bacillati</taxon>
        <taxon>Actinomycetota</taxon>
        <taxon>Actinomycetes</taxon>
        <taxon>Kitasatosporales</taxon>
        <taxon>Streptomycetaceae</taxon>
        <taxon>Streptomyces</taxon>
    </lineage>
</organism>
<feature type="region of interest" description="Disordered" evidence="1">
    <location>
        <begin position="50"/>
        <end position="81"/>
    </location>
</feature>
<dbReference type="EMBL" id="BAAAVM010000032">
    <property type="protein sequence ID" value="GAA3139139.1"/>
    <property type="molecule type" value="Genomic_DNA"/>
</dbReference>
<accession>A0ABP6NCG1</accession>
<dbReference type="Proteomes" id="UP001500893">
    <property type="component" value="Unassembled WGS sequence"/>
</dbReference>
<evidence type="ECO:0000313" key="3">
    <source>
        <dbReference type="Proteomes" id="UP001500893"/>
    </source>
</evidence>
<keyword evidence="3" id="KW-1185">Reference proteome</keyword>
<protein>
    <submittedName>
        <fullName evidence="2">Uncharacterized protein</fullName>
    </submittedName>
</protein>
<evidence type="ECO:0000313" key="2">
    <source>
        <dbReference type="EMBL" id="GAA3139139.1"/>
    </source>
</evidence>
<sequence length="81" mass="7902">MHAVSPFSGPGQGFDTLDPGFFVKAADALLDGLAEAGVGGLVAVGLGADCSTSGRRKDGSGPLENGPAGERTDGRTVGDGL</sequence>
<gene>
    <name evidence="2" type="ORF">GCM10010521_26920</name>
</gene>
<feature type="compositionally biased region" description="Basic and acidic residues" evidence="1">
    <location>
        <begin position="70"/>
        <end position="81"/>
    </location>
</feature>
<reference evidence="3" key="1">
    <citation type="journal article" date="2019" name="Int. J. Syst. Evol. Microbiol.">
        <title>The Global Catalogue of Microorganisms (GCM) 10K type strain sequencing project: providing services to taxonomists for standard genome sequencing and annotation.</title>
        <authorList>
            <consortium name="The Broad Institute Genomics Platform"/>
            <consortium name="The Broad Institute Genome Sequencing Center for Infectious Disease"/>
            <person name="Wu L."/>
            <person name="Ma J."/>
        </authorList>
    </citation>
    <scope>NUCLEOTIDE SEQUENCE [LARGE SCALE GENOMIC DNA]</scope>
    <source>
        <strain evidence="3">JCM 11574</strain>
    </source>
</reference>
<name>A0ABP6NCG1_9ACTN</name>
<comment type="caution">
    <text evidence="2">The sequence shown here is derived from an EMBL/GenBank/DDBJ whole genome shotgun (WGS) entry which is preliminary data.</text>
</comment>